<proteinExistence type="predicted"/>
<dbReference type="Pfam" id="PF07498">
    <property type="entry name" value="Rho_N"/>
    <property type="match status" value="1"/>
</dbReference>
<protein>
    <submittedName>
        <fullName evidence="2">Rho termination factor N-terminal domain-containing protein</fullName>
    </submittedName>
</protein>
<keyword evidence="3" id="KW-1185">Reference proteome</keyword>
<evidence type="ECO:0000313" key="2">
    <source>
        <dbReference type="EMBL" id="MBW6408974.1"/>
    </source>
</evidence>
<dbReference type="SUPFAM" id="SSF68912">
    <property type="entry name" value="Rho N-terminal domain-like"/>
    <property type="match status" value="1"/>
</dbReference>
<dbReference type="Proteomes" id="UP001519921">
    <property type="component" value="Unassembled WGS sequence"/>
</dbReference>
<accession>A0ABS7AJY8</accession>
<dbReference type="RefSeq" id="WP_219778038.1">
    <property type="nucleotide sequence ID" value="NZ_JAHXPT010000002.1"/>
</dbReference>
<gene>
    <name evidence="2" type="ORF">KYD98_02620</name>
</gene>
<name>A0ABS7AJY8_9CLOT</name>
<dbReference type="InterPro" id="IPR036361">
    <property type="entry name" value="SAP_dom_sf"/>
</dbReference>
<dbReference type="InterPro" id="IPR011112">
    <property type="entry name" value="Rho-like_N"/>
</dbReference>
<evidence type="ECO:0000313" key="3">
    <source>
        <dbReference type="Proteomes" id="UP001519921"/>
    </source>
</evidence>
<reference evidence="2 3" key="1">
    <citation type="submission" date="2021-07" db="EMBL/GenBank/DDBJ databases">
        <title>Clostridium weizhouense sp. nov., an anaerobic bacterium isolated from activated sludge of Petroleum wastewater.</title>
        <authorList>
            <person name="Li Q."/>
        </authorList>
    </citation>
    <scope>NUCLEOTIDE SEQUENCE [LARGE SCALE GENOMIC DNA]</scope>
    <source>
        <strain evidence="2 3">YB-6</strain>
    </source>
</reference>
<dbReference type="Gene3D" id="1.10.720.30">
    <property type="entry name" value="SAP domain"/>
    <property type="match status" value="1"/>
</dbReference>
<organism evidence="2 3">
    <name type="scientific">Clostridium weizhouense</name>
    <dbReference type="NCBI Taxonomy" id="2859781"/>
    <lineage>
        <taxon>Bacteria</taxon>
        <taxon>Bacillati</taxon>
        <taxon>Bacillota</taxon>
        <taxon>Clostridia</taxon>
        <taxon>Eubacteriales</taxon>
        <taxon>Clostridiaceae</taxon>
        <taxon>Clostridium</taxon>
    </lineage>
</organism>
<dbReference type="EMBL" id="JAHXPT010000002">
    <property type="protein sequence ID" value="MBW6408974.1"/>
    <property type="molecule type" value="Genomic_DNA"/>
</dbReference>
<dbReference type="InterPro" id="IPR036269">
    <property type="entry name" value="Rho_N_sf"/>
</dbReference>
<comment type="caution">
    <text evidence="2">The sequence shown here is derived from an EMBL/GenBank/DDBJ whole genome shotgun (WGS) entry which is preliminary data.</text>
</comment>
<evidence type="ECO:0000259" key="1">
    <source>
        <dbReference type="Pfam" id="PF07498"/>
    </source>
</evidence>
<feature type="domain" description="Rho termination factor-like N-terminal" evidence="1">
    <location>
        <begin position="43"/>
        <end position="75"/>
    </location>
</feature>
<sequence length="80" mass="9135">MHKLQKLNVIKIVDNENSKDKLITQGYKVVNEINDVQSIDYSALTVDKLKEITKEKGLEGYSNMKKEELVAALKELDNVK</sequence>